<accession>A0ABX5KII3</accession>
<proteinExistence type="inferred from homology"/>
<dbReference type="Pfam" id="PF02770">
    <property type="entry name" value="Acyl-CoA_dh_M"/>
    <property type="match status" value="1"/>
</dbReference>
<evidence type="ECO:0000256" key="3">
    <source>
        <dbReference type="ARBA" id="ARBA00022630"/>
    </source>
</evidence>
<organism evidence="8 9">
    <name type="scientific">Paraburkholderia unamae</name>
    <dbReference type="NCBI Taxonomy" id="219649"/>
    <lineage>
        <taxon>Bacteria</taxon>
        <taxon>Pseudomonadati</taxon>
        <taxon>Pseudomonadota</taxon>
        <taxon>Betaproteobacteria</taxon>
        <taxon>Burkholderiales</taxon>
        <taxon>Burkholderiaceae</taxon>
        <taxon>Paraburkholderia</taxon>
    </lineage>
</organism>
<dbReference type="Gene3D" id="2.40.110.10">
    <property type="entry name" value="Butyryl-CoA Dehydrogenase, subunit A, domain 2"/>
    <property type="match status" value="1"/>
</dbReference>
<dbReference type="CDD" id="cd00567">
    <property type="entry name" value="ACAD"/>
    <property type="match status" value="1"/>
</dbReference>
<evidence type="ECO:0000313" key="9">
    <source>
        <dbReference type="Proteomes" id="UP000245712"/>
    </source>
</evidence>
<dbReference type="EMBL" id="QEOB01000011">
    <property type="protein sequence ID" value="PVX81134.1"/>
    <property type="molecule type" value="Genomic_DNA"/>
</dbReference>
<dbReference type="InterPro" id="IPR006091">
    <property type="entry name" value="Acyl-CoA_Oxase/DH_mid-dom"/>
</dbReference>
<gene>
    <name evidence="8" type="ORF">C7402_11136</name>
</gene>
<feature type="domain" description="Acyl-CoA dehydrogenase/oxidase C-terminal" evidence="5">
    <location>
        <begin position="236"/>
        <end position="381"/>
    </location>
</feature>
<comment type="similarity">
    <text evidence="2">Belongs to the acyl-CoA dehydrogenase family.</text>
</comment>
<evidence type="ECO:0000259" key="6">
    <source>
        <dbReference type="Pfam" id="PF02770"/>
    </source>
</evidence>
<dbReference type="Gene3D" id="1.10.540.10">
    <property type="entry name" value="Acyl-CoA dehydrogenase/oxidase, N-terminal domain"/>
    <property type="match status" value="1"/>
</dbReference>
<dbReference type="InterPro" id="IPR037069">
    <property type="entry name" value="AcylCoA_DH/ox_N_sf"/>
</dbReference>
<evidence type="ECO:0000256" key="2">
    <source>
        <dbReference type="ARBA" id="ARBA00009347"/>
    </source>
</evidence>
<dbReference type="Pfam" id="PF02771">
    <property type="entry name" value="Acyl-CoA_dh_N"/>
    <property type="match status" value="1"/>
</dbReference>
<dbReference type="InterPro" id="IPR009100">
    <property type="entry name" value="AcylCoA_DH/oxidase_NM_dom_sf"/>
</dbReference>
<keyword evidence="4" id="KW-0274">FAD</keyword>
<dbReference type="PANTHER" id="PTHR43884">
    <property type="entry name" value="ACYL-COA DEHYDROGENASE"/>
    <property type="match status" value="1"/>
</dbReference>
<protein>
    <submittedName>
        <fullName evidence="8">Acyl-CoA dehydrogenase</fullName>
    </submittedName>
</protein>
<evidence type="ECO:0000313" key="8">
    <source>
        <dbReference type="EMBL" id="PVX81134.1"/>
    </source>
</evidence>
<dbReference type="InterPro" id="IPR036250">
    <property type="entry name" value="AcylCo_DH-like_C"/>
</dbReference>
<dbReference type="Pfam" id="PF00441">
    <property type="entry name" value="Acyl-CoA_dh_1"/>
    <property type="match status" value="1"/>
</dbReference>
<evidence type="ECO:0000256" key="4">
    <source>
        <dbReference type="ARBA" id="ARBA00022827"/>
    </source>
</evidence>
<reference evidence="8 9" key="1">
    <citation type="submission" date="2018-05" db="EMBL/GenBank/DDBJ databases">
        <title>Genomic Encyclopedia of Type Strains, Phase IV (KMG-V): Genome sequencing to study the core and pangenomes of soil and plant-associated prokaryotes.</title>
        <authorList>
            <person name="Whitman W."/>
        </authorList>
    </citation>
    <scope>NUCLEOTIDE SEQUENCE [LARGE SCALE GENOMIC DNA]</scope>
    <source>
        <strain evidence="8 9">SCZa-39</strain>
    </source>
</reference>
<dbReference type="Proteomes" id="UP000245712">
    <property type="component" value="Unassembled WGS sequence"/>
</dbReference>
<dbReference type="InterPro" id="IPR013786">
    <property type="entry name" value="AcylCoA_DH/ox_N"/>
</dbReference>
<dbReference type="RefSeq" id="WP_116612211.1">
    <property type="nucleotide sequence ID" value="NZ_QEOB01000011.1"/>
</dbReference>
<name>A0ABX5KII3_9BURK</name>
<comment type="cofactor">
    <cofactor evidence="1">
        <name>FAD</name>
        <dbReference type="ChEBI" id="CHEBI:57692"/>
    </cofactor>
</comment>
<evidence type="ECO:0000256" key="1">
    <source>
        <dbReference type="ARBA" id="ARBA00001974"/>
    </source>
</evidence>
<dbReference type="SUPFAM" id="SSF56645">
    <property type="entry name" value="Acyl-CoA dehydrogenase NM domain-like"/>
    <property type="match status" value="1"/>
</dbReference>
<dbReference type="PANTHER" id="PTHR43884:SF12">
    <property type="entry name" value="ISOVALERYL-COA DEHYDROGENASE, MITOCHONDRIAL-RELATED"/>
    <property type="match status" value="1"/>
</dbReference>
<keyword evidence="9" id="KW-1185">Reference proteome</keyword>
<dbReference type="InterPro" id="IPR006089">
    <property type="entry name" value="Acyl-CoA_DH_CS"/>
</dbReference>
<dbReference type="PIRSF" id="PIRSF016578">
    <property type="entry name" value="HsaA"/>
    <property type="match status" value="1"/>
</dbReference>
<dbReference type="Gene3D" id="1.20.140.10">
    <property type="entry name" value="Butyryl-CoA Dehydrogenase, subunit A, domain 3"/>
    <property type="match status" value="1"/>
</dbReference>
<evidence type="ECO:0000259" key="7">
    <source>
        <dbReference type="Pfam" id="PF02771"/>
    </source>
</evidence>
<comment type="caution">
    <text evidence="8">The sequence shown here is derived from an EMBL/GenBank/DDBJ whole genome shotgun (WGS) entry which is preliminary data.</text>
</comment>
<sequence>MDFRLKDEQSMIVDSARQLGERFGLDYWREHDARKAFPSEYWRAVCEAGLCGVALPTEYGGSGLGMLEMALIVESLAATGGGSTVGQLFMINPIFGGVSISRFGSEKMRRELLPLIISGEINCCMALTEPDAGTNTLEIKTFAKQEADGGWRLNGRKIWITGVEVASKMLVIARTKKREEAASRTDGLSMFMIDVKREGLSHTSIDKLGTCTLDSSSVFFDDVRIEPEELIGTLHGGWKELLDVLNTERIVTTAGLVGTGELAIRLAVNYANDRKLFGDRPISAYQGLQFPLAQCHVEIEAARLLNHKAASHFDAGLNYGSEANAAKLIAAQTVARATERAMQTMGGMGYAKEYHVERLWRDCRLFRFAPVSEEMILNYVANHDLGMPRSY</sequence>
<feature type="domain" description="Acyl-CoA oxidase/dehydrogenase middle" evidence="6">
    <location>
        <begin position="124"/>
        <end position="223"/>
    </location>
</feature>
<dbReference type="InterPro" id="IPR009075">
    <property type="entry name" value="AcylCo_DH/oxidase_C"/>
</dbReference>
<dbReference type="SUPFAM" id="SSF47203">
    <property type="entry name" value="Acyl-CoA dehydrogenase C-terminal domain-like"/>
    <property type="match status" value="1"/>
</dbReference>
<dbReference type="PROSITE" id="PS00073">
    <property type="entry name" value="ACYL_COA_DH_2"/>
    <property type="match status" value="1"/>
</dbReference>
<evidence type="ECO:0000259" key="5">
    <source>
        <dbReference type="Pfam" id="PF00441"/>
    </source>
</evidence>
<dbReference type="InterPro" id="IPR046373">
    <property type="entry name" value="Acyl-CoA_Oxase/DH_mid-dom_sf"/>
</dbReference>
<feature type="domain" description="Acyl-CoA dehydrogenase/oxidase N-terminal" evidence="7">
    <location>
        <begin position="7"/>
        <end position="120"/>
    </location>
</feature>
<keyword evidence="3" id="KW-0285">Flavoprotein</keyword>